<protein>
    <recommendedName>
        <fullName evidence="4">Methyltransferase</fullName>
    </recommendedName>
</protein>
<gene>
    <name evidence="2" type="ORF">TCE0_017r04338</name>
</gene>
<dbReference type="CDD" id="cd02440">
    <property type="entry name" value="AdoMet_MTases"/>
    <property type="match status" value="1"/>
</dbReference>
<evidence type="ECO:0000313" key="3">
    <source>
        <dbReference type="Proteomes" id="UP000053095"/>
    </source>
</evidence>
<dbReference type="PANTHER" id="PTHR43591">
    <property type="entry name" value="METHYLTRANSFERASE"/>
    <property type="match status" value="1"/>
</dbReference>
<dbReference type="EMBL" id="DF933813">
    <property type="protein sequence ID" value="GAM35763.1"/>
    <property type="molecule type" value="Genomic_DNA"/>
</dbReference>
<dbReference type="Pfam" id="PF13489">
    <property type="entry name" value="Methyltransf_23"/>
    <property type="match status" value="1"/>
</dbReference>
<dbReference type="AlphaFoldDB" id="A0A6V8H479"/>
<dbReference type="InterPro" id="IPR029063">
    <property type="entry name" value="SAM-dependent_MTases_sf"/>
</dbReference>
<feature type="compositionally biased region" description="Acidic residues" evidence="1">
    <location>
        <begin position="8"/>
        <end position="17"/>
    </location>
</feature>
<dbReference type="SUPFAM" id="SSF53335">
    <property type="entry name" value="S-adenosyl-L-methionine-dependent methyltransferases"/>
    <property type="match status" value="1"/>
</dbReference>
<keyword evidence="3" id="KW-1185">Reference proteome</keyword>
<evidence type="ECO:0000256" key="1">
    <source>
        <dbReference type="SAM" id="MobiDB-lite"/>
    </source>
</evidence>
<reference evidence="3" key="1">
    <citation type="journal article" date="2015" name="Genome Announc.">
        <title>Draft genome sequence of Talaromyces cellulolyticus strain Y-94, a source of lignocellulosic biomass-degrading enzymes.</title>
        <authorList>
            <person name="Fujii T."/>
            <person name="Koike H."/>
            <person name="Sawayama S."/>
            <person name="Yano S."/>
            <person name="Inoue H."/>
        </authorList>
    </citation>
    <scope>NUCLEOTIDE SEQUENCE [LARGE SCALE GENOMIC DNA]</scope>
    <source>
        <strain evidence="3">Y-94</strain>
    </source>
</reference>
<organism evidence="2 3">
    <name type="scientific">Talaromyces pinophilus</name>
    <name type="common">Penicillium pinophilum</name>
    <dbReference type="NCBI Taxonomy" id="128442"/>
    <lineage>
        <taxon>Eukaryota</taxon>
        <taxon>Fungi</taxon>
        <taxon>Dikarya</taxon>
        <taxon>Ascomycota</taxon>
        <taxon>Pezizomycotina</taxon>
        <taxon>Eurotiomycetes</taxon>
        <taxon>Eurotiomycetidae</taxon>
        <taxon>Eurotiales</taxon>
        <taxon>Trichocomaceae</taxon>
        <taxon>Talaromyces</taxon>
        <taxon>Talaromyces sect. Talaromyces</taxon>
    </lineage>
</organism>
<evidence type="ECO:0000313" key="2">
    <source>
        <dbReference type="EMBL" id="GAM35763.1"/>
    </source>
</evidence>
<comment type="caution">
    <text evidence="2">The sequence shown here is derived from an EMBL/GenBank/DDBJ whole genome shotgun (WGS) entry which is preliminary data.</text>
</comment>
<evidence type="ECO:0008006" key="4">
    <source>
        <dbReference type="Google" id="ProtNLM"/>
    </source>
</evidence>
<accession>A0A6V8H479</accession>
<feature type="region of interest" description="Disordered" evidence="1">
    <location>
        <begin position="1"/>
        <end position="24"/>
    </location>
</feature>
<name>A0A6V8H479_TALPI</name>
<dbReference type="Gene3D" id="3.40.50.150">
    <property type="entry name" value="Vaccinia Virus protein VP39"/>
    <property type="match status" value="1"/>
</dbReference>
<sequence length="272" mass="31084">MSLAYSWSDDEWDDSSVELDSTSPTYSQEEAERLELMHLIFTLAADGYLHLAPINWHLQRILDVGCGTGTWCIEMADAYPSAEVVGVELSPSQPMLVPPNLSLQIDEFDDDWTYSRPFDYIHARFLAGRIHDWARLMRQCFENCNSGGWVEFQDIDALFTSQHESLSQSTASKGEVIYPGPFLAQWMHEAGFINIRVVKRNQPMVSCEDAKLQLDLCSETRYHELSTSMKSFANNIRWNQDRENAISHDLMSDDVHASLVSIDLYTVYGQRP</sequence>
<dbReference type="PANTHER" id="PTHR43591:SF10">
    <property type="entry name" value="ABC TRANSMEMBRANE TYPE-1 DOMAIN-CONTAINING PROTEIN-RELATED"/>
    <property type="match status" value="1"/>
</dbReference>
<dbReference type="Proteomes" id="UP000053095">
    <property type="component" value="Unassembled WGS sequence"/>
</dbReference>
<proteinExistence type="predicted"/>
<dbReference type="GO" id="GO:0008168">
    <property type="term" value="F:methyltransferase activity"/>
    <property type="evidence" value="ECO:0007669"/>
    <property type="project" value="TreeGrafter"/>
</dbReference>